<accession>A0ACC0QPK7</accession>
<dbReference type="EMBL" id="CM046510">
    <property type="protein sequence ID" value="KAI8660125.1"/>
    <property type="molecule type" value="Genomic_DNA"/>
</dbReference>
<reference evidence="1" key="1">
    <citation type="submission" date="2022-06" db="EMBL/GenBank/DDBJ databases">
        <title>Fusarium solani species complex genomes reveal bases of compartmentalisation and animal pathogenesis.</title>
        <authorList>
            <person name="Tsai I.J."/>
        </authorList>
    </citation>
    <scope>NUCLEOTIDE SEQUENCE</scope>
    <source>
        <strain evidence="1">Fu6.1</strain>
    </source>
</reference>
<comment type="caution">
    <text evidence="1">The sequence shown here is derived from an EMBL/GenBank/DDBJ whole genome shotgun (WGS) entry which is preliminary data.</text>
</comment>
<name>A0ACC0QPK7_9HYPO</name>
<dbReference type="Proteomes" id="UP001065298">
    <property type="component" value="Chromosome 8"/>
</dbReference>
<keyword evidence="2" id="KW-1185">Reference proteome</keyword>
<evidence type="ECO:0000313" key="1">
    <source>
        <dbReference type="EMBL" id="KAI8660125.1"/>
    </source>
</evidence>
<proteinExistence type="predicted"/>
<protein>
    <submittedName>
        <fullName evidence="1">Oxidored-FMN domain-containing protein</fullName>
    </submittedName>
</protein>
<sequence>MAAITKSVQSVQGEAKASNDLSDSRLFKPIKIGNMMLHHRIAMCPLTRYRASDEHVPTPSFQDYYGQRASVPGTLLISEGTFISPAHGGFANAPGIYTDEQIEAWRPVTDAVHAKGGFIFCQLWALGRTADPDVAEKEGIVFRSSSDIAPDSVRPRPKPFTIPEIHECVQVYAQAAKNAIEAGFDGVELHGANGYLIDQFIQDRCNQRTDAYGGSIENRSRFAVEVVEAVCNAIGPERTGIRFSPWSVYNDMRMEDPIPQFSDLIERLKQFNLAYLHLVESRIAGAQDVESSSTDKLTFAIDIWDGPLFIAGGYTPESARRLVDQDYPNKDIVVPFGRYFLSTPDLPFRIRRGLELNKYDRATFYTPKAIKGYTDYPFSEQFLEFIKSKGSYNSD</sequence>
<organism evidence="1 2">
    <name type="scientific">Fusarium keratoplasticum</name>
    <dbReference type="NCBI Taxonomy" id="1328300"/>
    <lineage>
        <taxon>Eukaryota</taxon>
        <taxon>Fungi</taxon>
        <taxon>Dikarya</taxon>
        <taxon>Ascomycota</taxon>
        <taxon>Pezizomycotina</taxon>
        <taxon>Sordariomycetes</taxon>
        <taxon>Hypocreomycetidae</taxon>
        <taxon>Hypocreales</taxon>
        <taxon>Nectriaceae</taxon>
        <taxon>Fusarium</taxon>
        <taxon>Fusarium solani species complex</taxon>
    </lineage>
</organism>
<evidence type="ECO:0000313" key="2">
    <source>
        <dbReference type="Proteomes" id="UP001065298"/>
    </source>
</evidence>
<gene>
    <name evidence="1" type="ORF">NCS57_00988900</name>
</gene>